<dbReference type="EMBL" id="LAZR01029131">
    <property type="protein sequence ID" value="KKL60493.1"/>
    <property type="molecule type" value="Genomic_DNA"/>
</dbReference>
<protein>
    <submittedName>
        <fullName evidence="2">Uncharacterized protein</fullName>
    </submittedName>
</protein>
<accession>A0A0F9DFJ7</accession>
<feature type="transmembrane region" description="Helical" evidence="1">
    <location>
        <begin position="31"/>
        <end position="47"/>
    </location>
</feature>
<proteinExistence type="predicted"/>
<keyword evidence="1" id="KW-0472">Membrane</keyword>
<sequence length="102" mass="11501">MESIRIAVATLGFIAGTFLIVGMLIVHFDWAYLFAGFVFYLFTYLVWPSKKRGKRVSESSIIDKLELIVEFPIELIIWLLRILGGVFRGLLGGKGDGVDIDF</sequence>
<evidence type="ECO:0000313" key="2">
    <source>
        <dbReference type="EMBL" id="KKL60493.1"/>
    </source>
</evidence>
<evidence type="ECO:0000256" key="1">
    <source>
        <dbReference type="SAM" id="Phobius"/>
    </source>
</evidence>
<dbReference type="AlphaFoldDB" id="A0A0F9DFJ7"/>
<keyword evidence="1" id="KW-0812">Transmembrane</keyword>
<reference evidence="2" key="1">
    <citation type="journal article" date="2015" name="Nature">
        <title>Complex archaea that bridge the gap between prokaryotes and eukaryotes.</title>
        <authorList>
            <person name="Spang A."/>
            <person name="Saw J.H."/>
            <person name="Jorgensen S.L."/>
            <person name="Zaremba-Niedzwiedzka K."/>
            <person name="Martijn J."/>
            <person name="Lind A.E."/>
            <person name="van Eijk R."/>
            <person name="Schleper C."/>
            <person name="Guy L."/>
            <person name="Ettema T.J."/>
        </authorList>
    </citation>
    <scope>NUCLEOTIDE SEQUENCE</scope>
</reference>
<name>A0A0F9DFJ7_9ZZZZ</name>
<gene>
    <name evidence="2" type="ORF">LCGC14_2204780</name>
</gene>
<comment type="caution">
    <text evidence="2">The sequence shown here is derived from an EMBL/GenBank/DDBJ whole genome shotgun (WGS) entry which is preliminary data.</text>
</comment>
<feature type="transmembrane region" description="Helical" evidence="1">
    <location>
        <begin position="7"/>
        <end position="25"/>
    </location>
</feature>
<keyword evidence="1" id="KW-1133">Transmembrane helix</keyword>
<organism evidence="2">
    <name type="scientific">marine sediment metagenome</name>
    <dbReference type="NCBI Taxonomy" id="412755"/>
    <lineage>
        <taxon>unclassified sequences</taxon>
        <taxon>metagenomes</taxon>
        <taxon>ecological metagenomes</taxon>
    </lineage>
</organism>